<dbReference type="GO" id="GO:0047617">
    <property type="term" value="F:fatty acyl-CoA hydrolase activity"/>
    <property type="evidence" value="ECO:0007669"/>
    <property type="project" value="InterPro"/>
</dbReference>
<comment type="caution">
    <text evidence="4">The sequence shown here is derived from an EMBL/GenBank/DDBJ whole genome shotgun (WGS) entry which is preliminary data.</text>
</comment>
<dbReference type="Proteomes" id="UP000503820">
    <property type="component" value="Unassembled WGS sequence"/>
</dbReference>
<sequence>MFAATHHFMNTSVHTELIEFVEQHIAFHRFLGVKVLDARPGFAKVCLPFREEFKGNEVRGVVHGGVTAVLVDICGAVALWTHFGPADKTSTIDMRVDYQRPAPFEDMVAEGDVRMLGNRIANVHIRVYAASMPDTLVAEGRAVYYVKREGMPS</sequence>
<evidence type="ECO:0000259" key="3">
    <source>
        <dbReference type="Pfam" id="PF03061"/>
    </source>
</evidence>
<dbReference type="InterPro" id="IPR006683">
    <property type="entry name" value="Thioestr_dom"/>
</dbReference>
<dbReference type="AlphaFoldDB" id="A0A7J0BU49"/>
<dbReference type="InterPro" id="IPR029069">
    <property type="entry name" value="HotDog_dom_sf"/>
</dbReference>
<name>A0A7J0BU49_9BACT</name>
<dbReference type="NCBIfam" id="TIGR00369">
    <property type="entry name" value="unchar_dom_1"/>
    <property type="match status" value="1"/>
</dbReference>
<keyword evidence="2" id="KW-0378">Hydrolase</keyword>
<dbReference type="Gene3D" id="3.10.129.10">
    <property type="entry name" value="Hotdog Thioesterase"/>
    <property type="match status" value="1"/>
</dbReference>
<evidence type="ECO:0000313" key="5">
    <source>
        <dbReference type="Proteomes" id="UP000503820"/>
    </source>
</evidence>
<gene>
    <name evidence="4" type="ORF">DSM19430T_13490</name>
</gene>
<keyword evidence="5" id="KW-1185">Reference proteome</keyword>
<dbReference type="EMBL" id="BLVP01000007">
    <property type="protein sequence ID" value="GFM36665.1"/>
    <property type="molecule type" value="Genomic_DNA"/>
</dbReference>
<dbReference type="InterPro" id="IPR003736">
    <property type="entry name" value="PAAI_dom"/>
</dbReference>
<evidence type="ECO:0000256" key="2">
    <source>
        <dbReference type="ARBA" id="ARBA00022801"/>
    </source>
</evidence>
<dbReference type="PANTHER" id="PTHR21660">
    <property type="entry name" value="THIOESTERASE SUPERFAMILY MEMBER-RELATED"/>
    <property type="match status" value="1"/>
</dbReference>
<feature type="domain" description="Thioesterase" evidence="3">
    <location>
        <begin position="60"/>
        <end position="131"/>
    </location>
</feature>
<dbReference type="InterPro" id="IPR039298">
    <property type="entry name" value="ACOT13"/>
</dbReference>
<comment type="similarity">
    <text evidence="1">Belongs to the thioesterase PaaI family.</text>
</comment>
<evidence type="ECO:0000313" key="4">
    <source>
        <dbReference type="EMBL" id="GFM36665.1"/>
    </source>
</evidence>
<proteinExistence type="inferred from homology"/>
<dbReference type="CDD" id="cd03443">
    <property type="entry name" value="PaaI_thioesterase"/>
    <property type="match status" value="1"/>
</dbReference>
<dbReference type="Pfam" id="PF03061">
    <property type="entry name" value="4HBT"/>
    <property type="match status" value="1"/>
</dbReference>
<accession>A0A7J0BU49</accession>
<evidence type="ECO:0000256" key="1">
    <source>
        <dbReference type="ARBA" id="ARBA00008324"/>
    </source>
</evidence>
<protein>
    <submittedName>
        <fullName evidence="4">Thioesterase</fullName>
    </submittedName>
</protein>
<dbReference type="PANTHER" id="PTHR21660:SF1">
    <property type="entry name" value="ACYL-COENZYME A THIOESTERASE 13"/>
    <property type="match status" value="1"/>
</dbReference>
<organism evidence="4 5">
    <name type="scientific">Desulfovibrio psychrotolerans</name>
    <dbReference type="NCBI Taxonomy" id="415242"/>
    <lineage>
        <taxon>Bacteria</taxon>
        <taxon>Pseudomonadati</taxon>
        <taxon>Thermodesulfobacteriota</taxon>
        <taxon>Desulfovibrionia</taxon>
        <taxon>Desulfovibrionales</taxon>
        <taxon>Desulfovibrionaceae</taxon>
        <taxon>Desulfovibrio</taxon>
    </lineage>
</organism>
<dbReference type="SUPFAM" id="SSF54637">
    <property type="entry name" value="Thioesterase/thiol ester dehydrase-isomerase"/>
    <property type="match status" value="1"/>
</dbReference>
<reference evidence="4 5" key="1">
    <citation type="submission" date="2020-05" db="EMBL/GenBank/DDBJ databases">
        <title>Draft genome sequence of Desulfovibrio psychrotolerans JS1T.</title>
        <authorList>
            <person name="Ueno A."/>
            <person name="Tamazawa S."/>
            <person name="Tamamura S."/>
            <person name="Murakami T."/>
            <person name="Kiyama T."/>
            <person name="Inomata H."/>
            <person name="Amano Y."/>
            <person name="Miyakawa K."/>
            <person name="Tamaki H."/>
            <person name="Naganuma T."/>
            <person name="Kaneko K."/>
        </authorList>
    </citation>
    <scope>NUCLEOTIDE SEQUENCE [LARGE SCALE GENOMIC DNA]</scope>
    <source>
        <strain evidence="4 5">JS1</strain>
    </source>
</reference>